<protein>
    <submittedName>
        <fullName evidence="1">Uncharacterized protein</fullName>
    </submittedName>
</protein>
<reference evidence="1" key="1">
    <citation type="submission" date="2018-05" db="EMBL/GenBank/DDBJ databases">
        <authorList>
            <person name="Lanie J.A."/>
            <person name="Ng W.-L."/>
            <person name="Kazmierczak K.M."/>
            <person name="Andrzejewski T.M."/>
            <person name="Davidsen T.M."/>
            <person name="Wayne K.J."/>
            <person name="Tettelin H."/>
            <person name="Glass J.I."/>
            <person name="Rusch D."/>
            <person name="Podicherti R."/>
            <person name="Tsui H.-C.T."/>
            <person name="Winkler M.E."/>
        </authorList>
    </citation>
    <scope>NUCLEOTIDE SEQUENCE</scope>
</reference>
<organism evidence="1">
    <name type="scientific">marine metagenome</name>
    <dbReference type="NCBI Taxonomy" id="408172"/>
    <lineage>
        <taxon>unclassified sequences</taxon>
        <taxon>metagenomes</taxon>
        <taxon>ecological metagenomes</taxon>
    </lineage>
</organism>
<accession>A0A382E109</accession>
<feature type="non-terminal residue" evidence="1">
    <location>
        <position position="45"/>
    </location>
</feature>
<dbReference type="EMBL" id="UINC01042165">
    <property type="protein sequence ID" value="SVB44426.1"/>
    <property type="molecule type" value="Genomic_DNA"/>
</dbReference>
<evidence type="ECO:0000313" key="1">
    <source>
        <dbReference type="EMBL" id="SVB44426.1"/>
    </source>
</evidence>
<dbReference type="AlphaFoldDB" id="A0A382E109"/>
<proteinExistence type="predicted"/>
<sequence>MNNKMKKSIEKLTNMDLYHNEDVRNTYIDHIVSKLRRGIYPTTSL</sequence>
<name>A0A382E109_9ZZZZ</name>
<gene>
    <name evidence="1" type="ORF">METZ01_LOCUS197280</name>
</gene>